<reference evidence="1" key="1">
    <citation type="submission" date="2019-11" db="EMBL/GenBank/DDBJ databases">
        <authorList>
            <person name="Feng L."/>
        </authorList>
    </citation>
    <scope>NUCLEOTIDE SEQUENCE</scope>
    <source>
        <strain evidence="1">BfaecisLFYP10</strain>
    </source>
</reference>
<accession>A0A6N2XAA5</accession>
<name>A0A6N2XAA5_9BACE</name>
<dbReference type="Pfam" id="PF14305">
    <property type="entry name" value="ATPgrasp_TupA"/>
    <property type="match status" value="1"/>
</dbReference>
<proteinExistence type="predicted"/>
<organism evidence="1">
    <name type="scientific">Bacteroides faecis</name>
    <dbReference type="NCBI Taxonomy" id="674529"/>
    <lineage>
        <taxon>Bacteria</taxon>
        <taxon>Pseudomonadati</taxon>
        <taxon>Bacteroidota</taxon>
        <taxon>Bacteroidia</taxon>
        <taxon>Bacteroidales</taxon>
        <taxon>Bacteroidaceae</taxon>
        <taxon>Bacteroides</taxon>
    </lineage>
</organism>
<sequence length="304" mass="35457">MKRIILAIVNLLANLKILTPIKVARLKHFYKFHKFPNYEHPKDLNEKMNWIKFYGDTSKWANLADKYKVREFIESKGYGDTLVKLYGKWDSVEQIDWESLPNQFIMKMNNGSGDVIICRDKSKFDIESAKKRIAKLFSIEYGVTTGEPHYADIKPCVIAEELLDATHQPIPTSSLIDYKIWCFNGKIDYIWACYNRTPEGTDVGVYDREWNYHKEFSVFTHHYREGKQIIPKPVCLDKMIACASKLSEGFPVLRCDLYEVDGKVYFGEMTFTSLGGFMDFYTQDFLNMLGKEVDLSIDKNYRGE</sequence>
<dbReference type="InterPro" id="IPR029465">
    <property type="entry name" value="ATPgrasp_TupA"/>
</dbReference>
<protein>
    <submittedName>
        <fullName evidence="1">Uncharacterized protein</fullName>
    </submittedName>
</protein>
<evidence type="ECO:0000313" key="1">
    <source>
        <dbReference type="EMBL" id="VYT51181.1"/>
    </source>
</evidence>
<dbReference type="RefSeq" id="WP_156730517.1">
    <property type="nucleotide sequence ID" value="NZ_CACRSZ010000088.1"/>
</dbReference>
<gene>
    <name evidence="1" type="ORF">BFLFYP10_04091</name>
</gene>
<dbReference type="EMBL" id="CACRSZ010000088">
    <property type="protein sequence ID" value="VYT51181.1"/>
    <property type="molecule type" value="Genomic_DNA"/>
</dbReference>
<dbReference type="AlphaFoldDB" id="A0A6N2XAA5"/>